<dbReference type="InterPro" id="IPR043519">
    <property type="entry name" value="NT_sf"/>
</dbReference>
<dbReference type="AlphaFoldDB" id="A0AAV4J2V4"/>
<dbReference type="PANTHER" id="PTHR12271">
    <property type="entry name" value="POLY A POLYMERASE CID PAP -RELATED"/>
    <property type="match status" value="1"/>
</dbReference>
<feature type="region of interest" description="Disordered" evidence="1">
    <location>
        <begin position="19"/>
        <end position="91"/>
    </location>
</feature>
<accession>A0AAV4J2V4</accession>
<feature type="compositionally biased region" description="Basic and acidic residues" evidence="1">
    <location>
        <begin position="34"/>
        <end position="50"/>
    </location>
</feature>
<dbReference type="SUPFAM" id="SSF81301">
    <property type="entry name" value="Nucleotidyltransferase"/>
    <property type="match status" value="1"/>
</dbReference>
<feature type="domain" description="Poly(A) RNA polymerase mitochondrial-like central palm" evidence="2">
    <location>
        <begin position="86"/>
        <end position="187"/>
    </location>
</feature>
<dbReference type="GO" id="GO:1990817">
    <property type="term" value="F:poly(A) RNA polymerase activity"/>
    <property type="evidence" value="ECO:0007669"/>
    <property type="project" value="TreeGrafter"/>
</dbReference>
<proteinExistence type="predicted"/>
<gene>
    <name evidence="3" type="ORF">ElyMa_003232300</name>
</gene>
<dbReference type="EMBL" id="BMAT01006651">
    <property type="protein sequence ID" value="GFS17163.1"/>
    <property type="molecule type" value="Genomic_DNA"/>
</dbReference>
<dbReference type="CDD" id="cd05402">
    <property type="entry name" value="NT_PAP_TUTase"/>
    <property type="match status" value="1"/>
</dbReference>
<dbReference type="GO" id="GO:0031123">
    <property type="term" value="P:RNA 3'-end processing"/>
    <property type="evidence" value="ECO:0007669"/>
    <property type="project" value="TreeGrafter"/>
</dbReference>
<evidence type="ECO:0000259" key="2">
    <source>
        <dbReference type="Pfam" id="PF22600"/>
    </source>
</evidence>
<organism evidence="3 4">
    <name type="scientific">Elysia marginata</name>
    <dbReference type="NCBI Taxonomy" id="1093978"/>
    <lineage>
        <taxon>Eukaryota</taxon>
        <taxon>Metazoa</taxon>
        <taxon>Spiralia</taxon>
        <taxon>Lophotrochozoa</taxon>
        <taxon>Mollusca</taxon>
        <taxon>Gastropoda</taxon>
        <taxon>Heterobranchia</taxon>
        <taxon>Euthyneura</taxon>
        <taxon>Panpulmonata</taxon>
        <taxon>Sacoglossa</taxon>
        <taxon>Placobranchoidea</taxon>
        <taxon>Plakobranchidae</taxon>
        <taxon>Elysia</taxon>
    </lineage>
</organism>
<evidence type="ECO:0000256" key="1">
    <source>
        <dbReference type="SAM" id="MobiDB-lite"/>
    </source>
</evidence>
<dbReference type="Proteomes" id="UP000762676">
    <property type="component" value="Unassembled WGS sequence"/>
</dbReference>
<dbReference type="Pfam" id="PF22600">
    <property type="entry name" value="MTPAP-like_central"/>
    <property type="match status" value="1"/>
</dbReference>
<comment type="caution">
    <text evidence="3">The sequence shown here is derived from an EMBL/GenBank/DDBJ whole genome shotgun (WGS) entry which is preliminary data.</text>
</comment>
<evidence type="ECO:0000313" key="4">
    <source>
        <dbReference type="Proteomes" id="UP000762676"/>
    </source>
</evidence>
<sequence length="188" mass="21293">MIVRTGRFYLGFIMNSRANSQRQSQNRCSNEIPSFEKGKHSSLLPKDHSHQPTKPQASTSERLQDRDNSITTRDNDKELDHGRGQNHQMSEEDLKKKLLLRKSLLSVLTGAFPNCRLFMVGSSMTGFATRTSDVDMCLMISQDQVDQKRDAALILSSIARALKSCSFVRNSQVIRAKVPILKFYDQVS</sequence>
<dbReference type="Gene3D" id="3.30.460.10">
    <property type="entry name" value="Beta Polymerase, domain 2"/>
    <property type="match status" value="1"/>
</dbReference>
<feature type="compositionally biased region" description="Polar residues" evidence="1">
    <location>
        <begin position="52"/>
        <end position="61"/>
    </location>
</feature>
<name>A0AAV4J2V4_9GAST</name>
<protein>
    <submittedName>
        <fullName evidence="3">Poly(A) RNA polymerase GLD2-like</fullName>
    </submittedName>
</protein>
<evidence type="ECO:0000313" key="3">
    <source>
        <dbReference type="EMBL" id="GFS17163.1"/>
    </source>
</evidence>
<reference evidence="3 4" key="1">
    <citation type="journal article" date="2021" name="Elife">
        <title>Chloroplast acquisition without the gene transfer in kleptoplastic sea slugs, Plakobranchus ocellatus.</title>
        <authorList>
            <person name="Maeda T."/>
            <person name="Takahashi S."/>
            <person name="Yoshida T."/>
            <person name="Shimamura S."/>
            <person name="Takaki Y."/>
            <person name="Nagai Y."/>
            <person name="Toyoda A."/>
            <person name="Suzuki Y."/>
            <person name="Arimoto A."/>
            <person name="Ishii H."/>
            <person name="Satoh N."/>
            <person name="Nishiyama T."/>
            <person name="Hasebe M."/>
            <person name="Maruyama T."/>
            <person name="Minagawa J."/>
            <person name="Obokata J."/>
            <person name="Shigenobu S."/>
        </authorList>
    </citation>
    <scope>NUCLEOTIDE SEQUENCE [LARGE SCALE GENOMIC DNA]</scope>
</reference>
<dbReference type="PANTHER" id="PTHR12271:SF40">
    <property type="entry name" value="POLY(A) RNA POLYMERASE GLD2"/>
    <property type="match status" value="1"/>
</dbReference>
<feature type="compositionally biased region" description="Polar residues" evidence="1">
    <location>
        <begin position="19"/>
        <end position="32"/>
    </location>
</feature>
<feature type="compositionally biased region" description="Basic and acidic residues" evidence="1">
    <location>
        <begin position="62"/>
        <end position="91"/>
    </location>
</feature>
<dbReference type="InterPro" id="IPR054708">
    <property type="entry name" value="MTPAP-like_central"/>
</dbReference>
<keyword evidence="4" id="KW-1185">Reference proteome</keyword>